<sequence>MGRSLDASTIALDAAQTLQNYGGLRLPVFHSLTTLELDGKRGLQSKLLPNLLECSPNLRTLGFEALGDYAYYDTDHSQVWYPPEHVPTCLLVTLEKIDMGIFRGLQCELKVVEYFLTNAKVLKIMHIWFDHYQMRVGQSESEYKCEVFRKLLEIPRGSTSCKVLVS</sequence>
<evidence type="ECO:0000313" key="3">
    <source>
        <dbReference type="Proteomes" id="UP000626092"/>
    </source>
</evidence>
<comment type="caution">
    <text evidence="2">The sequence shown here is derived from an EMBL/GenBank/DDBJ whole genome shotgun (WGS) entry which is preliminary data.</text>
</comment>
<dbReference type="PANTHER" id="PTHR31900:SF30">
    <property type="entry name" value="SUPERFAMILY PROTEIN, PUTATIVE-RELATED"/>
    <property type="match status" value="1"/>
</dbReference>
<name>A0A834FTZ9_RHOSS</name>
<reference evidence="2" key="1">
    <citation type="submission" date="2019-11" db="EMBL/GenBank/DDBJ databases">
        <authorList>
            <person name="Liu Y."/>
            <person name="Hou J."/>
            <person name="Li T.-Q."/>
            <person name="Guan C.-H."/>
            <person name="Wu X."/>
            <person name="Wu H.-Z."/>
            <person name="Ling F."/>
            <person name="Zhang R."/>
            <person name="Shi X.-G."/>
            <person name="Ren J.-P."/>
            <person name="Chen E.-F."/>
            <person name="Sun J.-M."/>
        </authorList>
    </citation>
    <scope>NUCLEOTIDE SEQUENCE</scope>
    <source>
        <strain evidence="2">Adult_tree_wgs_1</strain>
        <tissue evidence="2">Leaves</tissue>
    </source>
</reference>
<dbReference type="SMART" id="SM00579">
    <property type="entry name" value="FBD"/>
    <property type="match status" value="1"/>
</dbReference>
<evidence type="ECO:0000313" key="2">
    <source>
        <dbReference type="EMBL" id="KAF7113051.1"/>
    </source>
</evidence>
<accession>A0A834FTZ9</accession>
<dbReference type="EMBL" id="WJXA01000374">
    <property type="protein sequence ID" value="KAF7113051.1"/>
    <property type="molecule type" value="Genomic_DNA"/>
</dbReference>
<evidence type="ECO:0000259" key="1">
    <source>
        <dbReference type="SMART" id="SM00579"/>
    </source>
</evidence>
<dbReference type="Pfam" id="PF08387">
    <property type="entry name" value="FBD"/>
    <property type="match status" value="1"/>
</dbReference>
<dbReference type="OrthoDB" id="594804at2759"/>
<dbReference type="InterPro" id="IPR006566">
    <property type="entry name" value="FBD"/>
</dbReference>
<protein>
    <recommendedName>
        <fullName evidence="1">FBD domain-containing protein</fullName>
    </recommendedName>
</protein>
<dbReference type="AlphaFoldDB" id="A0A834FTZ9"/>
<feature type="domain" description="FBD" evidence="1">
    <location>
        <begin position="88"/>
        <end position="166"/>
    </location>
</feature>
<gene>
    <name evidence="2" type="ORF">RHSIM_RhsimUnG0166000</name>
</gene>
<proteinExistence type="predicted"/>
<keyword evidence="3" id="KW-1185">Reference proteome</keyword>
<dbReference type="Proteomes" id="UP000626092">
    <property type="component" value="Unassembled WGS sequence"/>
</dbReference>
<organism evidence="2 3">
    <name type="scientific">Rhododendron simsii</name>
    <name type="common">Sims's rhododendron</name>
    <dbReference type="NCBI Taxonomy" id="118357"/>
    <lineage>
        <taxon>Eukaryota</taxon>
        <taxon>Viridiplantae</taxon>
        <taxon>Streptophyta</taxon>
        <taxon>Embryophyta</taxon>
        <taxon>Tracheophyta</taxon>
        <taxon>Spermatophyta</taxon>
        <taxon>Magnoliopsida</taxon>
        <taxon>eudicotyledons</taxon>
        <taxon>Gunneridae</taxon>
        <taxon>Pentapetalae</taxon>
        <taxon>asterids</taxon>
        <taxon>Ericales</taxon>
        <taxon>Ericaceae</taxon>
        <taxon>Ericoideae</taxon>
        <taxon>Rhodoreae</taxon>
        <taxon>Rhododendron</taxon>
    </lineage>
</organism>
<dbReference type="InterPro" id="IPR050232">
    <property type="entry name" value="FBL13/AtMIF1-like"/>
</dbReference>
<dbReference type="PANTHER" id="PTHR31900">
    <property type="entry name" value="F-BOX/RNI SUPERFAMILY PROTEIN-RELATED"/>
    <property type="match status" value="1"/>
</dbReference>